<dbReference type="GO" id="GO:0006694">
    <property type="term" value="P:steroid biosynthetic process"/>
    <property type="evidence" value="ECO:0007669"/>
    <property type="project" value="InterPro"/>
</dbReference>
<organism evidence="4 5">
    <name type="scientific">Nyssa sinensis</name>
    <dbReference type="NCBI Taxonomy" id="561372"/>
    <lineage>
        <taxon>Eukaryota</taxon>
        <taxon>Viridiplantae</taxon>
        <taxon>Streptophyta</taxon>
        <taxon>Embryophyta</taxon>
        <taxon>Tracheophyta</taxon>
        <taxon>Spermatophyta</taxon>
        <taxon>Magnoliopsida</taxon>
        <taxon>eudicotyledons</taxon>
        <taxon>Gunneridae</taxon>
        <taxon>Pentapetalae</taxon>
        <taxon>asterids</taxon>
        <taxon>Cornales</taxon>
        <taxon>Nyssaceae</taxon>
        <taxon>Nyssa</taxon>
    </lineage>
</organism>
<feature type="domain" description="3-beta hydroxysteroid dehydrogenase/isomerase" evidence="3">
    <location>
        <begin position="5"/>
        <end position="139"/>
    </location>
</feature>
<accession>A0A5J5BDC7</accession>
<dbReference type="OrthoDB" id="1729731at2759"/>
<proteinExistence type="predicted"/>
<keyword evidence="2" id="KW-0560">Oxidoreductase</keyword>
<evidence type="ECO:0000256" key="2">
    <source>
        <dbReference type="ARBA" id="ARBA00023002"/>
    </source>
</evidence>
<dbReference type="Proteomes" id="UP000325577">
    <property type="component" value="Linkage Group LG13"/>
</dbReference>
<reference evidence="4 5" key="1">
    <citation type="submission" date="2019-09" db="EMBL/GenBank/DDBJ databases">
        <title>A chromosome-level genome assembly of the Chinese tupelo Nyssa sinensis.</title>
        <authorList>
            <person name="Yang X."/>
            <person name="Kang M."/>
            <person name="Yang Y."/>
            <person name="Xiong H."/>
            <person name="Wang M."/>
            <person name="Zhang Z."/>
            <person name="Wang Z."/>
            <person name="Wu H."/>
            <person name="Ma T."/>
            <person name="Liu J."/>
            <person name="Xi Z."/>
        </authorList>
    </citation>
    <scope>NUCLEOTIDE SEQUENCE [LARGE SCALE GENOMIC DNA]</scope>
    <source>
        <strain evidence="4">J267</strain>
        <tissue evidence="4">Leaf</tissue>
    </source>
</reference>
<evidence type="ECO:0000259" key="3">
    <source>
        <dbReference type="Pfam" id="PF01073"/>
    </source>
</evidence>
<evidence type="ECO:0000313" key="4">
    <source>
        <dbReference type="EMBL" id="KAA8540546.1"/>
    </source>
</evidence>
<dbReference type="EMBL" id="CM018036">
    <property type="protein sequence ID" value="KAA8540546.1"/>
    <property type="molecule type" value="Genomic_DNA"/>
</dbReference>
<dbReference type="Pfam" id="PF01073">
    <property type="entry name" value="3Beta_HSD"/>
    <property type="match status" value="1"/>
</dbReference>
<gene>
    <name evidence="4" type="ORF">F0562_024535</name>
</gene>
<dbReference type="Gene3D" id="3.40.50.720">
    <property type="entry name" value="NAD(P)-binding Rossmann-like Domain"/>
    <property type="match status" value="1"/>
</dbReference>
<dbReference type="InterPro" id="IPR050425">
    <property type="entry name" value="NAD(P)_dehydrat-like"/>
</dbReference>
<dbReference type="GO" id="GO:0016616">
    <property type="term" value="F:oxidoreductase activity, acting on the CH-OH group of donors, NAD or NADP as acceptor"/>
    <property type="evidence" value="ECO:0007669"/>
    <property type="project" value="InterPro"/>
</dbReference>
<sequence>MMAPAVNGTKNVIIAAAEAKVRRMVLTSSIGAVYMDPDRYPDKVVDDSCWSDLQFCKNTKIIGIAMGRRTVAEQAAWEVAKEKGVELVVVNPVMVLGPLLQPTVNGSIVHILKYLTGSAKTYANSVQSYVYVKDVALSHDFTLIVNKEGLDSYKRFDISSWVIQVIRFSARDNWHTYWSTRHLQHQDATYASNLSVCFTAAR</sequence>
<keyword evidence="1" id="KW-0521">NADP</keyword>
<name>A0A5J5BDC7_9ASTE</name>
<evidence type="ECO:0000313" key="5">
    <source>
        <dbReference type="Proteomes" id="UP000325577"/>
    </source>
</evidence>
<dbReference type="InterPro" id="IPR036291">
    <property type="entry name" value="NAD(P)-bd_dom_sf"/>
</dbReference>
<dbReference type="PANTHER" id="PTHR10366">
    <property type="entry name" value="NAD DEPENDENT EPIMERASE/DEHYDRATASE"/>
    <property type="match status" value="1"/>
</dbReference>
<dbReference type="AlphaFoldDB" id="A0A5J5BDC7"/>
<dbReference type="SUPFAM" id="SSF51735">
    <property type="entry name" value="NAD(P)-binding Rossmann-fold domains"/>
    <property type="match status" value="1"/>
</dbReference>
<protein>
    <recommendedName>
        <fullName evidence="3">3-beta hydroxysteroid dehydrogenase/isomerase domain-containing protein</fullName>
    </recommendedName>
</protein>
<dbReference type="PANTHER" id="PTHR10366:SF404">
    <property type="entry name" value="CINNAMOYL-COA REDUCTASE 1"/>
    <property type="match status" value="1"/>
</dbReference>
<dbReference type="InterPro" id="IPR002225">
    <property type="entry name" value="3Beta_OHSteriod_DH/Estase"/>
</dbReference>
<keyword evidence="5" id="KW-1185">Reference proteome</keyword>
<evidence type="ECO:0000256" key="1">
    <source>
        <dbReference type="ARBA" id="ARBA00022857"/>
    </source>
</evidence>